<evidence type="ECO:0000313" key="3">
    <source>
        <dbReference type="Proteomes" id="UP000006727"/>
    </source>
</evidence>
<dbReference type="PaxDb" id="3218-PP1S71_271V6.1"/>
<dbReference type="Gramene" id="Pp3c22_14640V3.1">
    <property type="protein sequence ID" value="PAC:32904260.CDS.1"/>
    <property type="gene ID" value="Pp3c22_14640"/>
</dbReference>
<dbReference type="InParanoid" id="A0A2K1INI8"/>
<gene>
    <name evidence="1" type="ORF">PHYPA_027157</name>
</gene>
<name>A0A2K1INI8_PHYPA</name>
<evidence type="ECO:0000313" key="1">
    <source>
        <dbReference type="EMBL" id="PNR30841.1"/>
    </source>
</evidence>
<dbReference type="EMBL" id="ABEU02000022">
    <property type="protein sequence ID" value="PNR30841.1"/>
    <property type="molecule type" value="Genomic_DNA"/>
</dbReference>
<evidence type="ECO:0000313" key="2">
    <source>
        <dbReference type="EnsemblPlants" id="PAC:32904260.CDS.1"/>
    </source>
</evidence>
<protein>
    <submittedName>
        <fullName evidence="1 2">Uncharacterized protein</fullName>
    </submittedName>
</protein>
<accession>A0A2K1INI8</accession>
<dbReference type="Proteomes" id="UP000006727">
    <property type="component" value="Chromosome 22"/>
</dbReference>
<reference evidence="1 3" key="1">
    <citation type="journal article" date="2008" name="Science">
        <title>The Physcomitrella genome reveals evolutionary insights into the conquest of land by plants.</title>
        <authorList>
            <person name="Rensing S."/>
            <person name="Lang D."/>
            <person name="Zimmer A."/>
            <person name="Terry A."/>
            <person name="Salamov A."/>
            <person name="Shapiro H."/>
            <person name="Nishiyama T."/>
            <person name="Perroud P.-F."/>
            <person name="Lindquist E."/>
            <person name="Kamisugi Y."/>
            <person name="Tanahashi T."/>
            <person name="Sakakibara K."/>
            <person name="Fujita T."/>
            <person name="Oishi K."/>
            <person name="Shin-I T."/>
            <person name="Kuroki Y."/>
            <person name="Toyoda A."/>
            <person name="Suzuki Y."/>
            <person name="Hashimoto A."/>
            <person name="Yamaguchi K."/>
            <person name="Sugano A."/>
            <person name="Kohara Y."/>
            <person name="Fujiyama A."/>
            <person name="Anterola A."/>
            <person name="Aoki S."/>
            <person name="Ashton N."/>
            <person name="Barbazuk W.B."/>
            <person name="Barker E."/>
            <person name="Bennetzen J."/>
            <person name="Bezanilla M."/>
            <person name="Blankenship R."/>
            <person name="Cho S.H."/>
            <person name="Dutcher S."/>
            <person name="Estelle M."/>
            <person name="Fawcett J.A."/>
            <person name="Gundlach H."/>
            <person name="Hanada K."/>
            <person name="Heyl A."/>
            <person name="Hicks K.A."/>
            <person name="Hugh J."/>
            <person name="Lohr M."/>
            <person name="Mayer K."/>
            <person name="Melkozernov A."/>
            <person name="Murata T."/>
            <person name="Nelson D."/>
            <person name="Pils B."/>
            <person name="Prigge M."/>
            <person name="Reiss B."/>
            <person name="Renner T."/>
            <person name="Rombauts S."/>
            <person name="Rushton P."/>
            <person name="Sanderfoot A."/>
            <person name="Schween G."/>
            <person name="Shiu S.-H."/>
            <person name="Stueber K."/>
            <person name="Theodoulou F.L."/>
            <person name="Tu H."/>
            <person name="Van de Peer Y."/>
            <person name="Verrier P.J."/>
            <person name="Waters E."/>
            <person name="Wood A."/>
            <person name="Yang L."/>
            <person name="Cove D."/>
            <person name="Cuming A."/>
            <person name="Hasebe M."/>
            <person name="Lucas S."/>
            <person name="Mishler D.B."/>
            <person name="Reski R."/>
            <person name="Grigoriev I."/>
            <person name="Quatrano R.S."/>
            <person name="Boore J.L."/>
        </authorList>
    </citation>
    <scope>NUCLEOTIDE SEQUENCE [LARGE SCALE GENOMIC DNA]</scope>
    <source>
        <strain evidence="2 3">cv. Gransden 2004</strain>
    </source>
</reference>
<organism evidence="1">
    <name type="scientific">Physcomitrium patens</name>
    <name type="common">Spreading-leaved earth moss</name>
    <name type="synonym">Physcomitrella patens</name>
    <dbReference type="NCBI Taxonomy" id="3218"/>
    <lineage>
        <taxon>Eukaryota</taxon>
        <taxon>Viridiplantae</taxon>
        <taxon>Streptophyta</taxon>
        <taxon>Embryophyta</taxon>
        <taxon>Bryophyta</taxon>
        <taxon>Bryophytina</taxon>
        <taxon>Bryopsida</taxon>
        <taxon>Funariidae</taxon>
        <taxon>Funariales</taxon>
        <taxon>Funariaceae</taxon>
        <taxon>Physcomitrium</taxon>
    </lineage>
</organism>
<dbReference type="EnsemblPlants" id="Pp3c22_14640V3.1">
    <property type="protein sequence ID" value="PAC:32904260.CDS.1"/>
    <property type="gene ID" value="Pp3c22_14640"/>
</dbReference>
<keyword evidence="3" id="KW-1185">Reference proteome</keyword>
<reference evidence="1 3" key="2">
    <citation type="journal article" date="2018" name="Plant J.">
        <title>The Physcomitrella patens chromosome-scale assembly reveals moss genome structure and evolution.</title>
        <authorList>
            <person name="Lang D."/>
            <person name="Ullrich K.K."/>
            <person name="Murat F."/>
            <person name="Fuchs J."/>
            <person name="Jenkins J."/>
            <person name="Haas F.B."/>
            <person name="Piednoel M."/>
            <person name="Gundlach H."/>
            <person name="Van Bel M."/>
            <person name="Meyberg R."/>
            <person name="Vives C."/>
            <person name="Morata J."/>
            <person name="Symeonidi A."/>
            <person name="Hiss M."/>
            <person name="Muchero W."/>
            <person name="Kamisugi Y."/>
            <person name="Saleh O."/>
            <person name="Blanc G."/>
            <person name="Decker E.L."/>
            <person name="van Gessel N."/>
            <person name="Grimwood J."/>
            <person name="Hayes R.D."/>
            <person name="Graham S.W."/>
            <person name="Gunter L.E."/>
            <person name="McDaniel S.F."/>
            <person name="Hoernstein S.N.W."/>
            <person name="Larsson A."/>
            <person name="Li F.W."/>
            <person name="Perroud P.F."/>
            <person name="Phillips J."/>
            <person name="Ranjan P."/>
            <person name="Rokshar D.S."/>
            <person name="Rothfels C.J."/>
            <person name="Schneider L."/>
            <person name="Shu S."/>
            <person name="Stevenson D.W."/>
            <person name="Thummler F."/>
            <person name="Tillich M."/>
            <person name="Villarreal Aguilar J.C."/>
            <person name="Widiez T."/>
            <person name="Wong G.K."/>
            <person name="Wymore A."/>
            <person name="Zhang Y."/>
            <person name="Zimmer A.D."/>
            <person name="Quatrano R.S."/>
            <person name="Mayer K.F.X."/>
            <person name="Goodstein D."/>
            <person name="Casacuberta J.M."/>
            <person name="Vandepoele K."/>
            <person name="Reski R."/>
            <person name="Cuming A.C."/>
            <person name="Tuskan G.A."/>
            <person name="Maumus F."/>
            <person name="Salse J."/>
            <person name="Schmutz J."/>
            <person name="Rensing S.A."/>
        </authorList>
    </citation>
    <scope>NUCLEOTIDE SEQUENCE [LARGE SCALE GENOMIC DNA]</scope>
    <source>
        <strain evidence="2 3">cv. Gransden 2004</strain>
    </source>
</reference>
<dbReference type="AlphaFoldDB" id="A0A2K1INI8"/>
<sequence>MCTAGVQTRFCRVLLDESVRAIVPQAMGVIIGASYTERLPVKALMEVVEAGSAE</sequence>
<proteinExistence type="predicted"/>
<reference evidence="2" key="3">
    <citation type="submission" date="2020-12" db="UniProtKB">
        <authorList>
            <consortium name="EnsemblPlants"/>
        </authorList>
    </citation>
    <scope>IDENTIFICATION</scope>
</reference>